<dbReference type="Proteomes" id="UP000236454">
    <property type="component" value="Unassembled WGS sequence"/>
</dbReference>
<dbReference type="InterPro" id="IPR036249">
    <property type="entry name" value="Thioredoxin-like_sf"/>
</dbReference>
<keyword evidence="3" id="KW-0479">Metal-binding</keyword>
<dbReference type="OrthoDB" id="9811998at2"/>
<dbReference type="EMBL" id="FPAS01000002">
    <property type="protein sequence ID" value="SFT64695.1"/>
    <property type="molecule type" value="Genomic_DNA"/>
</dbReference>
<dbReference type="InterPro" id="IPR013766">
    <property type="entry name" value="Thioredoxin_domain"/>
</dbReference>
<keyword evidence="4" id="KW-1015">Disulfide bond</keyword>
<dbReference type="PANTHER" id="PTHR12151:SF25">
    <property type="entry name" value="LINALOOL DEHYDRATASE_ISOMERASE DOMAIN-CONTAINING PROTEIN"/>
    <property type="match status" value="1"/>
</dbReference>
<accession>A0A1I6ZQ29</accession>
<feature type="binding site" evidence="3">
    <location>
        <position position="182"/>
    </location>
    <ligand>
        <name>Cu cation</name>
        <dbReference type="ChEBI" id="CHEBI:23378"/>
    </ligand>
</feature>
<evidence type="ECO:0000313" key="6">
    <source>
        <dbReference type="EMBL" id="SFT64695.1"/>
    </source>
</evidence>
<reference evidence="6 7" key="1">
    <citation type="submission" date="2016-10" db="EMBL/GenBank/DDBJ databases">
        <authorList>
            <person name="de Groot N.N."/>
        </authorList>
    </citation>
    <scope>NUCLEOTIDE SEQUENCE [LARGE SCALE GENOMIC DNA]</scope>
    <source>
        <strain evidence="6 7">CGMCC 1.7005</strain>
    </source>
</reference>
<dbReference type="SUPFAM" id="SSF52833">
    <property type="entry name" value="Thioredoxin-like"/>
    <property type="match status" value="1"/>
</dbReference>
<dbReference type="RefSeq" id="WP_090247838.1">
    <property type="nucleotide sequence ID" value="NZ_FPAS01000002.1"/>
</dbReference>
<feature type="binding site" evidence="3">
    <location>
        <position position="93"/>
    </location>
    <ligand>
        <name>Cu cation</name>
        <dbReference type="ChEBI" id="CHEBI:23378"/>
    </ligand>
</feature>
<dbReference type="CDD" id="cd02968">
    <property type="entry name" value="SCO"/>
    <property type="match status" value="1"/>
</dbReference>
<evidence type="ECO:0000256" key="1">
    <source>
        <dbReference type="ARBA" id="ARBA00010996"/>
    </source>
</evidence>
<keyword evidence="2 3" id="KW-0186">Copper</keyword>
<feature type="disulfide bond" description="Redox-active" evidence="4">
    <location>
        <begin position="89"/>
        <end position="93"/>
    </location>
</feature>
<evidence type="ECO:0000256" key="2">
    <source>
        <dbReference type="ARBA" id="ARBA00023008"/>
    </source>
</evidence>
<feature type="domain" description="Thioredoxin" evidence="5">
    <location>
        <begin position="51"/>
        <end position="219"/>
    </location>
</feature>
<feature type="binding site" evidence="3">
    <location>
        <position position="89"/>
    </location>
    <ligand>
        <name>Cu cation</name>
        <dbReference type="ChEBI" id="CHEBI:23378"/>
    </ligand>
</feature>
<name>A0A1I6ZQ29_9FLAO</name>
<evidence type="ECO:0000259" key="5">
    <source>
        <dbReference type="PROSITE" id="PS51352"/>
    </source>
</evidence>
<comment type="similarity">
    <text evidence="1">Belongs to the SCO1/2 family.</text>
</comment>
<evidence type="ECO:0000313" key="7">
    <source>
        <dbReference type="Proteomes" id="UP000236454"/>
    </source>
</evidence>
<sequence>MRVVLFGAIVVASILVAYFMTTESQNKKHLRVIQPNQIIEPGVVPNDLKHVSMGHRIGDFSFQNQYNETVTLEDVKGKVFVVEYFFTTCGTICPRMTQQMMRVQERFKGNDEVKILSFTVNPEIDTVEVMKEYADGHGAVKDQWHFLTGEKEMLYDLARRSFFVLKPAEAQNLGDAGSDFIHTNNFVLVDQKLRIRNYYDGTSMTSVDELMEDIQVLLDEEK</sequence>
<dbReference type="AlphaFoldDB" id="A0A1I6ZQ29"/>
<dbReference type="PANTHER" id="PTHR12151">
    <property type="entry name" value="ELECTRON TRANSPORT PROTIN SCO1/SENC FAMILY MEMBER"/>
    <property type="match status" value="1"/>
</dbReference>
<evidence type="ECO:0000256" key="3">
    <source>
        <dbReference type="PIRSR" id="PIRSR603782-1"/>
    </source>
</evidence>
<proteinExistence type="inferred from homology"/>
<dbReference type="PROSITE" id="PS51352">
    <property type="entry name" value="THIOREDOXIN_2"/>
    <property type="match status" value="1"/>
</dbReference>
<protein>
    <submittedName>
        <fullName evidence="6">Protein SCO1/2</fullName>
    </submittedName>
</protein>
<keyword evidence="7" id="KW-1185">Reference proteome</keyword>
<dbReference type="STRING" id="477690.SAMN05216474_1531"/>
<organism evidence="6 7">
    <name type="scientific">Lishizhenia tianjinensis</name>
    <dbReference type="NCBI Taxonomy" id="477690"/>
    <lineage>
        <taxon>Bacteria</taxon>
        <taxon>Pseudomonadati</taxon>
        <taxon>Bacteroidota</taxon>
        <taxon>Flavobacteriia</taxon>
        <taxon>Flavobacteriales</taxon>
        <taxon>Crocinitomicaceae</taxon>
        <taxon>Lishizhenia</taxon>
    </lineage>
</organism>
<gene>
    <name evidence="6" type="ORF">SAMN05216474_1531</name>
</gene>
<dbReference type="GO" id="GO:0046872">
    <property type="term" value="F:metal ion binding"/>
    <property type="evidence" value="ECO:0007669"/>
    <property type="project" value="UniProtKB-KW"/>
</dbReference>
<dbReference type="Pfam" id="PF02630">
    <property type="entry name" value="SCO1-SenC"/>
    <property type="match status" value="1"/>
</dbReference>
<evidence type="ECO:0000256" key="4">
    <source>
        <dbReference type="PIRSR" id="PIRSR603782-2"/>
    </source>
</evidence>
<dbReference type="InterPro" id="IPR003782">
    <property type="entry name" value="SCO1/SenC"/>
</dbReference>
<dbReference type="Gene3D" id="3.40.30.10">
    <property type="entry name" value="Glutaredoxin"/>
    <property type="match status" value="1"/>
</dbReference>